<sequence length="387" mass="45793">IIKNSPGRNLQGLDIDTMSIMGLYKLQDFIRQYISENIEIQELINERQQQQKKWENEYSSLNQQIHDINSKLQIALADKNEKCEALQQVQLQLQNLNAQIAQKEAQILKVKQTFKTDLETQKQQNNLSAKKLVQNFVQQIEDLQHQSQSLLQKRISAQEKLFSTQETVKIVKRKIVEQQLLNEQQQQSNSEKLAEYQVQTQNELLSLDNEIKELELKNPPQETNEEIVKMQIAEEKLKVEIEDYQQRTQKKTQQVEEYLEERTAILDKISKLQTQIDQVERENQAQKRKYDKILNCSKINQLLRKDIQYINNLQSPPKSSPQFAMREFSAQSYQTMKIQPTKLTREELQVLDEDYIKKYNEEKLKCLQTAKQNQIKEFVIKELKKKA</sequence>
<keyword evidence="1" id="KW-0175">Coiled coil</keyword>
<feature type="non-terminal residue" evidence="2">
    <location>
        <position position="1"/>
    </location>
</feature>
<reference evidence="2" key="1">
    <citation type="submission" date="2015-07" db="EMBL/GenBank/DDBJ databases">
        <title>Adaptation to a free-living lifestyle via gene acquisitions in the diplomonad Trepomonas sp. PC1.</title>
        <authorList>
            <person name="Xu F."/>
            <person name="Jerlstrom-Hultqvist J."/>
            <person name="Kolisko M."/>
            <person name="Simpson A.G.B."/>
            <person name="Roger A.J."/>
            <person name="Svard S.G."/>
            <person name="Andersson J.O."/>
        </authorList>
    </citation>
    <scope>NUCLEOTIDE SEQUENCE</scope>
    <source>
        <strain evidence="2">PC1</strain>
    </source>
</reference>
<feature type="coiled-coil region" evidence="1">
    <location>
        <begin position="197"/>
        <end position="296"/>
    </location>
</feature>
<accession>A0A146K0R8</accession>
<evidence type="ECO:0000313" key="2">
    <source>
        <dbReference type="EMBL" id="JAP89251.1"/>
    </source>
</evidence>
<proteinExistence type="predicted"/>
<dbReference type="EMBL" id="GDID01007355">
    <property type="protein sequence ID" value="JAP89251.1"/>
    <property type="molecule type" value="Transcribed_RNA"/>
</dbReference>
<dbReference type="AlphaFoldDB" id="A0A146K0R8"/>
<organism evidence="2">
    <name type="scientific">Trepomonas sp. PC1</name>
    <dbReference type="NCBI Taxonomy" id="1076344"/>
    <lineage>
        <taxon>Eukaryota</taxon>
        <taxon>Metamonada</taxon>
        <taxon>Diplomonadida</taxon>
        <taxon>Hexamitidae</taxon>
        <taxon>Hexamitinae</taxon>
        <taxon>Trepomonas</taxon>
    </lineage>
</organism>
<name>A0A146K0R8_9EUKA</name>
<feature type="coiled-coil region" evidence="1">
    <location>
        <begin position="33"/>
        <end position="160"/>
    </location>
</feature>
<gene>
    <name evidence="2" type="ORF">TPC1_31254</name>
</gene>
<protein>
    <submittedName>
        <fullName evidence="2">Uncharacterized protein</fullName>
    </submittedName>
</protein>
<evidence type="ECO:0000256" key="1">
    <source>
        <dbReference type="SAM" id="Coils"/>
    </source>
</evidence>
<feature type="non-terminal residue" evidence="2">
    <location>
        <position position="387"/>
    </location>
</feature>